<protein>
    <recommendedName>
        <fullName evidence="4">Serine protease</fullName>
    </recommendedName>
</protein>
<sequence length="420" mass="44499">MLTSAHVAGPIGSRLEVFYPGGSGVAGGTVVWWGTPGGRDDAALVLADDDPHWQAPKVPVRWGRLVTDRPGTGSKTWGLPDVAQREGRPVEAAQLRGVLNPGSGFVGNQYVVDLLQHPPQWSPEGTSPWGGMSGAEVFADRLLVGVVASDRAYSGGGQLNVVPAYVLHHDPAFRTALAEHGASADHGLEAVELQHPADPAQGRPKREAALAGCSAGGPAPYRALSRPRGPSRRAEGIVRTGRVRSLAAVWTGRAGQDPPRPPPRRPTDRRPVGRSMTEGERHPGAARPLLVVLDYAETRTDQLAALAEAAADHAGTTPLKLLLLARTGGDWWRQAATATRLADDHLATAPRQSSLRSRSRRRWHPRNPTRPQPGPAMRTYAGPARAGVLPTGCTTSHCSRPEIAGEASADRARARAPLAD</sequence>
<feature type="region of interest" description="Disordered" evidence="1">
    <location>
        <begin position="344"/>
        <end position="420"/>
    </location>
</feature>
<organism evidence="2 3">
    <name type="scientific">Streptomyces nojiriensis</name>
    <dbReference type="NCBI Taxonomy" id="66374"/>
    <lineage>
        <taxon>Bacteria</taxon>
        <taxon>Bacillati</taxon>
        <taxon>Actinomycetota</taxon>
        <taxon>Actinomycetes</taxon>
        <taxon>Kitasatosporales</taxon>
        <taxon>Streptomycetaceae</taxon>
        <taxon>Streptomyces</taxon>
    </lineage>
</organism>
<comment type="caution">
    <text evidence="2">The sequence shown here is derived from an EMBL/GenBank/DDBJ whole genome shotgun (WGS) entry which is preliminary data.</text>
</comment>
<dbReference type="EMBL" id="BNEC01000005">
    <property type="protein sequence ID" value="GHI68973.1"/>
    <property type="molecule type" value="Genomic_DNA"/>
</dbReference>
<evidence type="ECO:0000313" key="3">
    <source>
        <dbReference type="Proteomes" id="UP000613974"/>
    </source>
</evidence>
<keyword evidence="3" id="KW-1185">Reference proteome</keyword>
<dbReference type="Proteomes" id="UP000613974">
    <property type="component" value="Unassembled WGS sequence"/>
</dbReference>
<accession>A0ABQ3SLG0</accession>
<reference evidence="3" key="1">
    <citation type="submission" date="2023-07" db="EMBL/GenBank/DDBJ databases">
        <title>Whole genome shotgun sequence of Streptomyces nojiriensis NBRC 13794.</title>
        <authorList>
            <person name="Komaki H."/>
            <person name="Tamura T."/>
        </authorList>
    </citation>
    <scope>NUCLEOTIDE SEQUENCE [LARGE SCALE GENOMIC DNA]</scope>
    <source>
        <strain evidence="3">NBRC 13794</strain>
    </source>
</reference>
<feature type="compositionally biased region" description="Basic and acidic residues" evidence="1">
    <location>
        <begin position="265"/>
        <end position="283"/>
    </location>
</feature>
<gene>
    <name evidence="2" type="ORF">Snoj_28910</name>
</gene>
<name>A0ABQ3SLG0_9ACTN</name>
<evidence type="ECO:0000313" key="2">
    <source>
        <dbReference type="EMBL" id="GHI68973.1"/>
    </source>
</evidence>
<proteinExistence type="predicted"/>
<evidence type="ECO:0000256" key="1">
    <source>
        <dbReference type="SAM" id="MobiDB-lite"/>
    </source>
</evidence>
<feature type="compositionally biased region" description="Basic residues" evidence="1">
    <location>
        <begin position="357"/>
        <end position="367"/>
    </location>
</feature>
<feature type="region of interest" description="Disordered" evidence="1">
    <location>
        <begin position="197"/>
        <end position="285"/>
    </location>
</feature>
<evidence type="ECO:0008006" key="4">
    <source>
        <dbReference type="Google" id="ProtNLM"/>
    </source>
</evidence>